<sequence precursor="true">MQKTFVATLAILVASQVLLAVDSVTANDLPAYEPTEAYEDRVVNGWSIKLNRRLIRDEPKLCDDVMRELDHQLYLVTRVVPKPALEKVKTITIWVELFEKNTPCAAYHPDVKWLKEHDINPDKRRCVELANARNFVNWTHGQPWMILHELAHGYHHQFLENGFRNAEVRDAFENGTGDDRYGQVRHIRGGMRDHYAATNPMEYFAETSEAFFGVNDYFPFVRAELQQYDPHGLATIKKMWEIGLATKADRPNDETPAPRD</sequence>
<evidence type="ECO:0008006" key="4">
    <source>
        <dbReference type="Google" id="ProtNLM"/>
    </source>
</evidence>
<dbReference type="Proteomes" id="UP000318878">
    <property type="component" value="Unassembled WGS sequence"/>
</dbReference>
<dbReference type="RefSeq" id="WP_146430673.1">
    <property type="nucleotide sequence ID" value="NZ_SJPF01000002.1"/>
</dbReference>
<feature type="signal peptide" evidence="1">
    <location>
        <begin position="1"/>
        <end position="20"/>
    </location>
</feature>
<reference evidence="2 3" key="1">
    <citation type="submission" date="2019-02" db="EMBL/GenBank/DDBJ databases">
        <title>Deep-cultivation of Planctomycetes and their phenomic and genomic characterization uncovers novel biology.</title>
        <authorList>
            <person name="Wiegand S."/>
            <person name="Jogler M."/>
            <person name="Boedeker C."/>
            <person name="Pinto D."/>
            <person name="Vollmers J."/>
            <person name="Rivas-Marin E."/>
            <person name="Kohn T."/>
            <person name="Peeters S.H."/>
            <person name="Heuer A."/>
            <person name="Rast P."/>
            <person name="Oberbeckmann S."/>
            <person name="Bunk B."/>
            <person name="Jeske O."/>
            <person name="Meyerdierks A."/>
            <person name="Storesund J.E."/>
            <person name="Kallscheuer N."/>
            <person name="Luecker S."/>
            <person name="Lage O.M."/>
            <person name="Pohl T."/>
            <person name="Merkel B.J."/>
            <person name="Hornburger P."/>
            <person name="Mueller R.-W."/>
            <person name="Bruemmer F."/>
            <person name="Labrenz M."/>
            <person name="Spormann A.M."/>
            <person name="Op Den Camp H."/>
            <person name="Overmann J."/>
            <person name="Amann R."/>
            <person name="Jetten M.S.M."/>
            <person name="Mascher T."/>
            <person name="Medema M.H."/>
            <person name="Devos D.P."/>
            <person name="Kaster A.-K."/>
            <person name="Ovreas L."/>
            <person name="Rohde M."/>
            <person name="Galperin M.Y."/>
            <person name="Jogler C."/>
        </authorList>
    </citation>
    <scope>NUCLEOTIDE SEQUENCE [LARGE SCALE GENOMIC DNA]</scope>
    <source>
        <strain evidence="2 3">Enr8</strain>
    </source>
</reference>
<dbReference type="InterPro" id="IPR024079">
    <property type="entry name" value="MetalloPept_cat_dom_sf"/>
</dbReference>
<keyword evidence="3" id="KW-1185">Reference proteome</keyword>
<dbReference type="SUPFAM" id="SSF55486">
    <property type="entry name" value="Metalloproteases ('zincins'), catalytic domain"/>
    <property type="match status" value="1"/>
</dbReference>
<dbReference type="Gene3D" id="3.40.390.10">
    <property type="entry name" value="Collagenase (Catalytic Domain)"/>
    <property type="match status" value="1"/>
</dbReference>
<evidence type="ECO:0000313" key="3">
    <source>
        <dbReference type="Proteomes" id="UP000318878"/>
    </source>
</evidence>
<keyword evidence="1" id="KW-0732">Signal</keyword>
<evidence type="ECO:0000256" key="1">
    <source>
        <dbReference type="SAM" id="SignalP"/>
    </source>
</evidence>
<accession>A0A5C5V786</accession>
<dbReference type="GO" id="GO:0008237">
    <property type="term" value="F:metallopeptidase activity"/>
    <property type="evidence" value="ECO:0007669"/>
    <property type="project" value="InterPro"/>
</dbReference>
<protein>
    <recommendedName>
        <fullName evidence="4">Metallopeptidase</fullName>
    </recommendedName>
</protein>
<comment type="caution">
    <text evidence="2">The sequence shown here is derived from an EMBL/GenBank/DDBJ whole genome shotgun (WGS) entry which is preliminary data.</text>
</comment>
<proteinExistence type="predicted"/>
<dbReference type="OrthoDB" id="5702724at2"/>
<name>A0A5C5V786_9BACT</name>
<organism evidence="2 3">
    <name type="scientific">Blastopirellula retiformator</name>
    <dbReference type="NCBI Taxonomy" id="2527970"/>
    <lineage>
        <taxon>Bacteria</taxon>
        <taxon>Pseudomonadati</taxon>
        <taxon>Planctomycetota</taxon>
        <taxon>Planctomycetia</taxon>
        <taxon>Pirellulales</taxon>
        <taxon>Pirellulaceae</taxon>
        <taxon>Blastopirellula</taxon>
    </lineage>
</organism>
<feature type="chain" id="PRO_5022895356" description="Metallopeptidase" evidence="1">
    <location>
        <begin position="21"/>
        <end position="260"/>
    </location>
</feature>
<gene>
    <name evidence="2" type="ORF">Enr8_18360</name>
</gene>
<evidence type="ECO:0000313" key="2">
    <source>
        <dbReference type="EMBL" id="TWT34428.1"/>
    </source>
</evidence>
<dbReference type="EMBL" id="SJPF01000002">
    <property type="protein sequence ID" value="TWT34428.1"/>
    <property type="molecule type" value="Genomic_DNA"/>
</dbReference>
<dbReference type="AlphaFoldDB" id="A0A5C5V786"/>